<evidence type="ECO:0000256" key="1">
    <source>
        <dbReference type="ARBA" id="ARBA00008023"/>
    </source>
</evidence>
<dbReference type="Proteomes" id="UP000734854">
    <property type="component" value="Unassembled WGS sequence"/>
</dbReference>
<dbReference type="GO" id="GO:0009143">
    <property type="term" value="P:nucleoside triphosphate catabolic process"/>
    <property type="evidence" value="ECO:0007669"/>
    <property type="project" value="InterPro"/>
</dbReference>
<name>A0A8J5KXN3_ZINOF</name>
<dbReference type="PANTHER" id="PTHR11067:SF9">
    <property type="entry name" value="INOSINE TRIPHOSPHATE PYROPHOSPHATASE"/>
    <property type="match status" value="1"/>
</dbReference>
<keyword evidence="2" id="KW-0378">Hydrolase</keyword>
<dbReference type="SUPFAM" id="SSF52972">
    <property type="entry name" value="ITPase-like"/>
    <property type="match status" value="1"/>
</dbReference>
<dbReference type="GO" id="GO:0047429">
    <property type="term" value="F:nucleoside triphosphate diphosphatase activity"/>
    <property type="evidence" value="ECO:0007669"/>
    <property type="project" value="InterPro"/>
</dbReference>
<evidence type="ECO:0000256" key="2">
    <source>
        <dbReference type="ARBA" id="ARBA00022801"/>
    </source>
</evidence>
<comment type="caution">
    <text evidence="3">The sequence shown here is derived from an EMBL/GenBank/DDBJ whole genome shotgun (WGS) entry which is preliminary data.</text>
</comment>
<evidence type="ECO:0000313" key="3">
    <source>
        <dbReference type="EMBL" id="KAG6500214.1"/>
    </source>
</evidence>
<dbReference type="GO" id="GO:0005737">
    <property type="term" value="C:cytoplasm"/>
    <property type="evidence" value="ECO:0007669"/>
    <property type="project" value="TreeGrafter"/>
</dbReference>
<sequence>MRQYPSLHRSSSTGEADKMPMVLLRPVTFVTGNAKKLEEVRSILGQSIPFQSLKLDRNHPFIPSLVSSSVSNFDSEKCLNYKVNQKRYPRKRPDRLQSRKWFLQKTGHEGLNNLLKAYEDKSAYAMCIFSLSLGPSNEPITFVGKTQGKIVPPRGPNDFGWDPIFQPDGYEQTYAEMPKEEKNKISHRSKALALVKSHFASASYIFETDA</sequence>
<gene>
    <name evidence="3" type="ORF">ZIOFF_040057</name>
</gene>
<dbReference type="CDD" id="cd00515">
    <property type="entry name" value="HAM1"/>
    <property type="match status" value="1"/>
</dbReference>
<dbReference type="PANTHER" id="PTHR11067">
    <property type="entry name" value="INOSINE TRIPHOSPHATE PYROPHOSPHATASE/HAM1 PROTEIN"/>
    <property type="match status" value="1"/>
</dbReference>
<dbReference type="AlphaFoldDB" id="A0A8J5KXN3"/>
<dbReference type="InterPro" id="IPR002637">
    <property type="entry name" value="RdgB/HAM1"/>
</dbReference>
<protein>
    <submittedName>
        <fullName evidence="3">Uncharacterized protein</fullName>
    </submittedName>
</protein>
<dbReference type="Pfam" id="PF01725">
    <property type="entry name" value="Ham1p_like"/>
    <property type="match status" value="1"/>
</dbReference>
<accession>A0A8J5KXN3</accession>
<comment type="similarity">
    <text evidence="1">Belongs to the HAM1 NTPase family.</text>
</comment>
<reference evidence="3 4" key="1">
    <citation type="submission" date="2020-08" db="EMBL/GenBank/DDBJ databases">
        <title>Plant Genome Project.</title>
        <authorList>
            <person name="Zhang R.-G."/>
        </authorList>
    </citation>
    <scope>NUCLEOTIDE SEQUENCE [LARGE SCALE GENOMIC DNA]</scope>
    <source>
        <tissue evidence="3">Rhizome</tissue>
    </source>
</reference>
<keyword evidence="4" id="KW-1185">Reference proteome</keyword>
<dbReference type="InterPro" id="IPR029001">
    <property type="entry name" value="ITPase-like_fam"/>
</dbReference>
<organism evidence="3 4">
    <name type="scientific">Zingiber officinale</name>
    <name type="common">Ginger</name>
    <name type="synonym">Amomum zingiber</name>
    <dbReference type="NCBI Taxonomy" id="94328"/>
    <lineage>
        <taxon>Eukaryota</taxon>
        <taxon>Viridiplantae</taxon>
        <taxon>Streptophyta</taxon>
        <taxon>Embryophyta</taxon>
        <taxon>Tracheophyta</taxon>
        <taxon>Spermatophyta</taxon>
        <taxon>Magnoliopsida</taxon>
        <taxon>Liliopsida</taxon>
        <taxon>Zingiberales</taxon>
        <taxon>Zingiberaceae</taxon>
        <taxon>Zingiber</taxon>
    </lineage>
</organism>
<dbReference type="EMBL" id="JACMSC010000011">
    <property type="protein sequence ID" value="KAG6500214.1"/>
    <property type="molecule type" value="Genomic_DNA"/>
</dbReference>
<dbReference type="Gene3D" id="3.90.950.10">
    <property type="match status" value="1"/>
</dbReference>
<evidence type="ECO:0000313" key="4">
    <source>
        <dbReference type="Proteomes" id="UP000734854"/>
    </source>
</evidence>
<proteinExistence type="inferred from homology"/>